<organism evidence="1 2">
    <name type="scientific">Rhizodiscina lignyota</name>
    <dbReference type="NCBI Taxonomy" id="1504668"/>
    <lineage>
        <taxon>Eukaryota</taxon>
        <taxon>Fungi</taxon>
        <taxon>Dikarya</taxon>
        <taxon>Ascomycota</taxon>
        <taxon>Pezizomycotina</taxon>
        <taxon>Dothideomycetes</taxon>
        <taxon>Pleosporomycetidae</taxon>
        <taxon>Aulographales</taxon>
        <taxon>Rhizodiscinaceae</taxon>
        <taxon>Rhizodiscina</taxon>
    </lineage>
</organism>
<dbReference type="Proteomes" id="UP000799772">
    <property type="component" value="Unassembled WGS sequence"/>
</dbReference>
<keyword evidence="2" id="KW-1185">Reference proteome</keyword>
<accession>A0A9P4ICM9</accession>
<evidence type="ECO:0000313" key="2">
    <source>
        <dbReference type="Proteomes" id="UP000799772"/>
    </source>
</evidence>
<dbReference type="AlphaFoldDB" id="A0A9P4ICM9"/>
<dbReference type="OrthoDB" id="5243686at2759"/>
<comment type="caution">
    <text evidence="1">The sequence shown here is derived from an EMBL/GenBank/DDBJ whole genome shotgun (WGS) entry which is preliminary data.</text>
</comment>
<name>A0A9P4ICM9_9PEZI</name>
<evidence type="ECO:0000313" key="1">
    <source>
        <dbReference type="EMBL" id="KAF2096092.1"/>
    </source>
</evidence>
<protein>
    <submittedName>
        <fullName evidence="1">Uncharacterized protein</fullName>
    </submittedName>
</protein>
<reference evidence="1" key="1">
    <citation type="journal article" date="2020" name="Stud. Mycol.">
        <title>101 Dothideomycetes genomes: a test case for predicting lifestyles and emergence of pathogens.</title>
        <authorList>
            <person name="Haridas S."/>
            <person name="Albert R."/>
            <person name="Binder M."/>
            <person name="Bloem J."/>
            <person name="Labutti K."/>
            <person name="Salamov A."/>
            <person name="Andreopoulos B."/>
            <person name="Baker S."/>
            <person name="Barry K."/>
            <person name="Bills G."/>
            <person name="Bluhm B."/>
            <person name="Cannon C."/>
            <person name="Castanera R."/>
            <person name="Culley D."/>
            <person name="Daum C."/>
            <person name="Ezra D."/>
            <person name="Gonzalez J."/>
            <person name="Henrissat B."/>
            <person name="Kuo A."/>
            <person name="Liang C."/>
            <person name="Lipzen A."/>
            <person name="Lutzoni F."/>
            <person name="Magnuson J."/>
            <person name="Mondo S."/>
            <person name="Nolan M."/>
            <person name="Ohm R."/>
            <person name="Pangilinan J."/>
            <person name="Park H.-J."/>
            <person name="Ramirez L."/>
            <person name="Alfaro M."/>
            <person name="Sun H."/>
            <person name="Tritt A."/>
            <person name="Yoshinaga Y."/>
            <person name="Zwiers L.-H."/>
            <person name="Turgeon B."/>
            <person name="Goodwin S."/>
            <person name="Spatafora J."/>
            <person name="Crous P."/>
            <person name="Grigoriev I."/>
        </authorList>
    </citation>
    <scope>NUCLEOTIDE SEQUENCE</scope>
    <source>
        <strain evidence="1">CBS 133067</strain>
    </source>
</reference>
<gene>
    <name evidence="1" type="ORF">NA57DRAFT_59151</name>
</gene>
<sequence length="268" mass="30741">MAAENARGFFFMLDRMIPSGDVMPRYTSHGIWMPPVVMGGNRKEPGDTTGVLFYFDGNTVHRWQQSIEDLQLTPYRVMSFYYDQGRFWCVPFDATTQTIGGNEDDDEDDGNDNHAPDAWGLVGFQHEWDPSQTYTSYIMRNGSQPRLICQRPSQRWPRTLLPPNFHSQDFTSDDYAQYGGMIGELNVIIALMAFSVKSHRVEQTLPQCMRQDRWRGPTLDTDSNIGRGWKDQRGIIVRIWTAAGAVLNMRTSEDLALFERGYYGKILA</sequence>
<proteinExistence type="predicted"/>
<dbReference type="EMBL" id="ML978130">
    <property type="protein sequence ID" value="KAF2096092.1"/>
    <property type="molecule type" value="Genomic_DNA"/>
</dbReference>